<dbReference type="InterPro" id="IPR041891">
    <property type="entry name" value="Alpha_CA_prokaryot-like"/>
</dbReference>
<feature type="region of interest" description="Disordered" evidence="7">
    <location>
        <begin position="1"/>
        <end position="21"/>
    </location>
</feature>
<dbReference type="CDD" id="cd03124">
    <property type="entry name" value="alpha_CA_prokaryotic_like"/>
    <property type="match status" value="1"/>
</dbReference>
<dbReference type="PROSITE" id="PS51144">
    <property type="entry name" value="ALPHA_CA_2"/>
    <property type="match status" value="1"/>
</dbReference>
<dbReference type="Gene3D" id="3.10.200.10">
    <property type="entry name" value="Alpha carbonic anhydrase"/>
    <property type="match status" value="1"/>
</dbReference>
<dbReference type="EMBL" id="JAAXPO010000008">
    <property type="protein sequence ID" value="NKZ18998.1"/>
    <property type="molecule type" value="Genomic_DNA"/>
</dbReference>
<dbReference type="Proteomes" id="UP000590460">
    <property type="component" value="Unassembled WGS sequence"/>
</dbReference>
<protein>
    <recommendedName>
        <fullName evidence="2">carbonic anhydrase</fullName>
        <ecNumber evidence="2">4.2.1.1</ecNumber>
    </recommendedName>
</protein>
<evidence type="ECO:0000256" key="5">
    <source>
        <dbReference type="ARBA" id="ARBA00023239"/>
    </source>
</evidence>
<dbReference type="RefSeq" id="WP_168677534.1">
    <property type="nucleotide sequence ID" value="NZ_BPKV01000009.1"/>
</dbReference>
<feature type="domain" description="Alpha-carbonic anhydrase" evidence="8">
    <location>
        <begin position="2"/>
        <end position="204"/>
    </location>
</feature>
<comment type="similarity">
    <text evidence="1">Belongs to the alpha-carbonic anhydrase family.</text>
</comment>
<evidence type="ECO:0000256" key="6">
    <source>
        <dbReference type="ARBA" id="ARBA00048348"/>
    </source>
</evidence>
<evidence type="ECO:0000259" key="8">
    <source>
        <dbReference type="PROSITE" id="PS51144"/>
    </source>
</evidence>
<dbReference type="EC" id="4.2.1.1" evidence="2"/>
<evidence type="ECO:0000256" key="1">
    <source>
        <dbReference type="ARBA" id="ARBA00010718"/>
    </source>
</evidence>
<evidence type="ECO:0000313" key="10">
    <source>
        <dbReference type="Proteomes" id="UP000590460"/>
    </source>
</evidence>
<proteinExistence type="inferred from homology"/>
<evidence type="ECO:0000313" key="9">
    <source>
        <dbReference type="EMBL" id="NKZ18998.1"/>
    </source>
</evidence>
<dbReference type="AlphaFoldDB" id="A0A846ZDC7"/>
<dbReference type="SUPFAM" id="SSF51069">
    <property type="entry name" value="Carbonic anhydrase"/>
    <property type="match status" value="1"/>
</dbReference>
<keyword evidence="4" id="KW-0862">Zinc</keyword>
<name>A0A846ZDC7_9LACO</name>
<evidence type="ECO:0000256" key="4">
    <source>
        <dbReference type="ARBA" id="ARBA00022833"/>
    </source>
</evidence>
<sequence length="207" mass="23186">MQHLDYSQQATWQQADDTPFQSPIDINQQQVKPMTASNLGITFQGQTTYDDRVVGEQFLVHGTLQLAGETWQLERFHFHDGAEHLIDGQRHDAEIHFVFLQGERVLVLAVLADASREVTSTPITDIFNGPVAATTLVALLPTERAYYRYVGSLTTPPLGRDVTWLVLAQPIMIAPADVALLHAHYPENYREVQALAGREILSIPDEK</sequence>
<evidence type="ECO:0000256" key="2">
    <source>
        <dbReference type="ARBA" id="ARBA00012925"/>
    </source>
</evidence>
<dbReference type="PANTHER" id="PTHR18952:SF265">
    <property type="entry name" value="CARBONIC ANHYDRASE"/>
    <property type="match status" value="1"/>
</dbReference>
<keyword evidence="5" id="KW-0456">Lyase</keyword>
<dbReference type="InterPro" id="IPR036398">
    <property type="entry name" value="CA_dom_sf"/>
</dbReference>
<dbReference type="SMART" id="SM01057">
    <property type="entry name" value="Carb_anhydrase"/>
    <property type="match status" value="1"/>
</dbReference>
<dbReference type="GO" id="GO:0008270">
    <property type="term" value="F:zinc ion binding"/>
    <property type="evidence" value="ECO:0007669"/>
    <property type="project" value="InterPro"/>
</dbReference>
<accession>A0A846ZDC7</accession>
<dbReference type="Pfam" id="PF00194">
    <property type="entry name" value="Carb_anhydrase"/>
    <property type="match status" value="1"/>
</dbReference>
<dbReference type="InterPro" id="IPR001148">
    <property type="entry name" value="CA_dom"/>
</dbReference>
<evidence type="ECO:0000256" key="7">
    <source>
        <dbReference type="SAM" id="MobiDB-lite"/>
    </source>
</evidence>
<reference evidence="9 10" key="1">
    <citation type="submission" date="2020-04" db="EMBL/GenBank/DDBJ databases">
        <title>MicrobeNet Type strains.</title>
        <authorList>
            <person name="Nicholson A.C."/>
        </authorList>
    </citation>
    <scope>NUCLEOTIDE SEQUENCE [LARGE SCALE GENOMIC DNA]</scope>
    <source>
        <strain evidence="9 10">CCUG 54536</strain>
    </source>
</reference>
<dbReference type="GO" id="GO:0004089">
    <property type="term" value="F:carbonate dehydratase activity"/>
    <property type="evidence" value="ECO:0007669"/>
    <property type="project" value="UniProtKB-EC"/>
</dbReference>
<comment type="caution">
    <text evidence="9">The sequence shown here is derived from an EMBL/GenBank/DDBJ whole genome shotgun (WGS) entry which is preliminary data.</text>
</comment>
<dbReference type="InterPro" id="IPR023561">
    <property type="entry name" value="Carbonic_anhydrase_a-class"/>
</dbReference>
<comment type="catalytic activity">
    <reaction evidence="6">
        <text>hydrogencarbonate + H(+) = CO2 + H2O</text>
        <dbReference type="Rhea" id="RHEA:10748"/>
        <dbReference type="ChEBI" id="CHEBI:15377"/>
        <dbReference type="ChEBI" id="CHEBI:15378"/>
        <dbReference type="ChEBI" id="CHEBI:16526"/>
        <dbReference type="ChEBI" id="CHEBI:17544"/>
        <dbReference type="EC" id="4.2.1.1"/>
    </reaction>
</comment>
<evidence type="ECO:0000256" key="3">
    <source>
        <dbReference type="ARBA" id="ARBA00022723"/>
    </source>
</evidence>
<organism evidence="9 10">
    <name type="scientific">Leuconostoc holzapfelii</name>
    <dbReference type="NCBI Taxonomy" id="434464"/>
    <lineage>
        <taxon>Bacteria</taxon>
        <taxon>Bacillati</taxon>
        <taxon>Bacillota</taxon>
        <taxon>Bacilli</taxon>
        <taxon>Lactobacillales</taxon>
        <taxon>Lactobacillaceae</taxon>
        <taxon>Leuconostoc</taxon>
    </lineage>
</organism>
<dbReference type="PANTHER" id="PTHR18952">
    <property type="entry name" value="CARBONIC ANHYDRASE"/>
    <property type="match status" value="1"/>
</dbReference>
<gene>
    <name evidence="9" type="ORF">HF966_07415</name>
</gene>
<keyword evidence="3" id="KW-0479">Metal-binding</keyword>